<evidence type="ECO:0000313" key="3">
    <source>
        <dbReference type="Proteomes" id="UP000198362"/>
    </source>
</evidence>
<gene>
    <name evidence="2" type="ORF">SAMN05421812_13511</name>
</gene>
<proteinExistence type="predicted"/>
<keyword evidence="3" id="KW-1185">Reference proteome</keyword>
<dbReference type="RefSeq" id="WP_089256036.1">
    <property type="nucleotide sequence ID" value="NZ_FZPH01000035.1"/>
</dbReference>
<dbReference type="Pfam" id="PF00106">
    <property type="entry name" value="adh_short"/>
    <property type="match status" value="1"/>
</dbReference>
<dbReference type="PANTHER" id="PTHR43157:SF31">
    <property type="entry name" value="PHOSPHATIDYLINOSITOL-GLYCAN BIOSYNTHESIS CLASS F PROTEIN"/>
    <property type="match status" value="1"/>
</dbReference>
<organism evidence="2 3">
    <name type="scientific">Asanoa hainanensis</name>
    <dbReference type="NCBI Taxonomy" id="560556"/>
    <lineage>
        <taxon>Bacteria</taxon>
        <taxon>Bacillati</taxon>
        <taxon>Actinomycetota</taxon>
        <taxon>Actinomycetes</taxon>
        <taxon>Micromonosporales</taxon>
        <taxon>Micromonosporaceae</taxon>
        <taxon>Asanoa</taxon>
    </lineage>
</organism>
<sequence>MNVAIVTGGAAGIGYATTAGLASRGDHVVLAGRRRPVLEAAADRLRTAYPGSVISTGELDLADLASVRSFAARVSAAHPQVDLLVNNAGVMAVPERRLTADGFELTFGTNHLGHFALTGLLLPALLAASAPRVVTVSAAIARRGQLDLDNLDFHRDYRPMRAYSAAKLANVAFALELAARTDRLRSIAVHPGTAVTGLQRHVSPLVRVAASGLIAVMGQSAEDAARSSLFAATDASVPNGSYYAPRGFAEGRGRPAPARIPDAARDAALRDQLWAASERLTGVSYHLATPFRR</sequence>
<accession>A0A239PH03</accession>
<dbReference type="PANTHER" id="PTHR43157">
    <property type="entry name" value="PHOSPHATIDYLINOSITOL-GLYCAN BIOSYNTHESIS CLASS F PROTEIN-RELATED"/>
    <property type="match status" value="1"/>
</dbReference>
<dbReference type="OrthoDB" id="4577644at2"/>
<keyword evidence="1" id="KW-0560">Oxidoreductase</keyword>
<dbReference type="NCBIfam" id="NF004846">
    <property type="entry name" value="PRK06197.1"/>
    <property type="match status" value="1"/>
</dbReference>
<reference evidence="2 3" key="1">
    <citation type="submission" date="2017-06" db="EMBL/GenBank/DDBJ databases">
        <authorList>
            <person name="Kim H.J."/>
            <person name="Triplett B.A."/>
        </authorList>
    </citation>
    <scope>NUCLEOTIDE SEQUENCE [LARGE SCALE GENOMIC DNA]</scope>
    <source>
        <strain evidence="2 3">CGMCC 4.5593</strain>
    </source>
</reference>
<dbReference type="SUPFAM" id="SSF51735">
    <property type="entry name" value="NAD(P)-binding Rossmann-fold domains"/>
    <property type="match status" value="1"/>
</dbReference>
<dbReference type="GO" id="GO:0016491">
    <property type="term" value="F:oxidoreductase activity"/>
    <property type="evidence" value="ECO:0007669"/>
    <property type="project" value="UniProtKB-KW"/>
</dbReference>
<protein>
    <submittedName>
        <fullName evidence="2">NADP-dependent 3-hydroxy acid dehydrogenase YdfG</fullName>
    </submittedName>
</protein>
<dbReference type="Proteomes" id="UP000198362">
    <property type="component" value="Unassembled WGS sequence"/>
</dbReference>
<dbReference type="PRINTS" id="PR00081">
    <property type="entry name" value="GDHRDH"/>
</dbReference>
<dbReference type="Gene3D" id="3.40.50.720">
    <property type="entry name" value="NAD(P)-binding Rossmann-like Domain"/>
    <property type="match status" value="1"/>
</dbReference>
<dbReference type="EMBL" id="FZPH01000035">
    <property type="protein sequence ID" value="SNT66230.1"/>
    <property type="molecule type" value="Genomic_DNA"/>
</dbReference>
<evidence type="ECO:0000256" key="1">
    <source>
        <dbReference type="ARBA" id="ARBA00023002"/>
    </source>
</evidence>
<evidence type="ECO:0000313" key="2">
    <source>
        <dbReference type="EMBL" id="SNT66230.1"/>
    </source>
</evidence>
<dbReference type="AlphaFoldDB" id="A0A239PH03"/>
<dbReference type="InterPro" id="IPR036291">
    <property type="entry name" value="NAD(P)-bd_dom_sf"/>
</dbReference>
<name>A0A239PH03_9ACTN</name>
<dbReference type="InterPro" id="IPR002347">
    <property type="entry name" value="SDR_fam"/>
</dbReference>